<protein>
    <recommendedName>
        <fullName evidence="1">Glycosyl hydrolase family 13 catalytic domain-containing protein</fullName>
    </recommendedName>
</protein>
<dbReference type="SUPFAM" id="SSF51445">
    <property type="entry name" value="(Trans)glycosidases"/>
    <property type="match status" value="1"/>
</dbReference>
<comment type="caution">
    <text evidence="2">The sequence shown here is derived from an EMBL/GenBank/DDBJ whole genome shotgun (WGS) entry which is preliminary data.</text>
</comment>
<dbReference type="Pfam" id="PF00128">
    <property type="entry name" value="Alpha-amylase"/>
    <property type="match status" value="1"/>
</dbReference>
<dbReference type="GO" id="GO:0005975">
    <property type="term" value="P:carbohydrate metabolic process"/>
    <property type="evidence" value="ECO:0007669"/>
    <property type="project" value="InterPro"/>
</dbReference>
<dbReference type="AlphaFoldDB" id="A0A973WPL0"/>
<dbReference type="InterPro" id="IPR006047">
    <property type="entry name" value="GH13_cat_dom"/>
</dbReference>
<evidence type="ECO:0000259" key="1">
    <source>
        <dbReference type="Pfam" id="PF00128"/>
    </source>
</evidence>
<dbReference type="InterPro" id="IPR017853">
    <property type="entry name" value="GH"/>
</dbReference>
<evidence type="ECO:0000313" key="2">
    <source>
        <dbReference type="EMBL" id="NVL08629.1"/>
    </source>
</evidence>
<feature type="domain" description="Glycosyl hydrolase family 13 catalytic" evidence="1">
    <location>
        <begin position="6"/>
        <end position="39"/>
    </location>
</feature>
<organism evidence="2">
    <name type="scientific">Bradyrhizobium quebecense</name>
    <dbReference type="NCBI Taxonomy" id="2748629"/>
    <lineage>
        <taxon>Bacteria</taxon>
        <taxon>Pseudomonadati</taxon>
        <taxon>Pseudomonadota</taxon>
        <taxon>Alphaproteobacteria</taxon>
        <taxon>Hyphomicrobiales</taxon>
        <taxon>Nitrobacteraceae</taxon>
        <taxon>Bradyrhizobium</taxon>
    </lineage>
</organism>
<reference evidence="2" key="1">
    <citation type="submission" date="2020-06" db="EMBL/GenBank/DDBJ databases">
        <title>Whole Genome Sequence of Bradyrhizobium sp. Strain 66S1MB.</title>
        <authorList>
            <person name="Bromfield E."/>
            <person name="Cloutier S."/>
        </authorList>
    </citation>
    <scope>NUCLEOTIDE SEQUENCE</scope>
    <source>
        <strain evidence="2">66S1MB</strain>
    </source>
</reference>
<dbReference type="EMBL" id="JABWSX010000001">
    <property type="protein sequence ID" value="NVL08629.1"/>
    <property type="molecule type" value="Genomic_DNA"/>
</dbReference>
<sequence length="71" mass="7969">MDLPRHPSPTVDFGYDVADYCVVDPRFGSLADFDDLHCQLTGRPDDWMMPGTASTICRSLYSLSRRVSSAR</sequence>
<gene>
    <name evidence="2" type="ORF">HU230_23290</name>
</gene>
<accession>A0A973WPL0</accession>
<dbReference type="Gene3D" id="3.20.20.80">
    <property type="entry name" value="Glycosidases"/>
    <property type="match status" value="1"/>
</dbReference>
<name>A0A973WPL0_9BRAD</name>
<proteinExistence type="predicted"/>